<keyword evidence="1" id="KW-0472">Membrane</keyword>
<dbReference type="AlphaFoldDB" id="A0A1I2VRD4"/>
<protein>
    <recommendedName>
        <fullName evidence="6">FecR protein</fullName>
    </recommendedName>
</protein>
<evidence type="ECO:0000313" key="5">
    <source>
        <dbReference type="Proteomes" id="UP000199666"/>
    </source>
</evidence>
<evidence type="ECO:0000256" key="1">
    <source>
        <dbReference type="SAM" id="Phobius"/>
    </source>
</evidence>
<keyword evidence="5" id="KW-1185">Reference proteome</keyword>
<dbReference type="Pfam" id="PF04773">
    <property type="entry name" value="FecR"/>
    <property type="match status" value="1"/>
</dbReference>
<feature type="transmembrane region" description="Helical" evidence="1">
    <location>
        <begin position="70"/>
        <end position="90"/>
    </location>
</feature>
<dbReference type="Gene3D" id="3.55.50.30">
    <property type="match status" value="1"/>
</dbReference>
<dbReference type="STRING" id="414048.SAMN04489864_103162"/>
<dbReference type="InterPro" id="IPR006860">
    <property type="entry name" value="FecR"/>
</dbReference>
<accession>A0A1I2VRD4</accession>
<keyword evidence="1" id="KW-0812">Transmembrane</keyword>
<evidence type="ECO:0000259" key="3">
    <source>
        <dbReference type="Pfam" id="PF16344"/>
    </source>
</evidence>
<dbReference type="InterPro" id="IPR032508">
    <property type="entry name" value="FecR_C"/>
</dbReference>
<gene>
    <name evidence="4" type="ORF">SAMN04489864_103162</name>
</gene>
<organism evidence="4 5">
    <name type="scientific">Pedobacter insulae</name>
    <dbReference type="NCBI Taxonomy" id="414048"/>
    <lineage>
        <taxon>Bacteria</taxon>
        <taxon>Pseudomonadati</taxon>
        <taxon>Bacteroidota</taxon>
        <taxon>Sphingobacteriia</taxon>
        <taxon>Sphingobacteriales</taxon>
        <taxon>Sphingobacteriaceae</taxon>
        <taxon>Pedobacter</taxon>
    </lineage>
</organism>
<name>A0A1I2VRD4_9SPHI</name>
<dbReference type="GO" id="GO:0016989">
    <property type="term" value="F:sigma factor antagonist activity"/>
    <property type="evidence" value="ECO:0007669"/>
    <property type="project" value="TreeGrafter"/>
</dbReference>
<proteinExistence type="predicted"/>
<evidence type="ECO:0008006" key="6">
    <source>
        <dbReference type="Google" id="ProtNLM"/>
    </source>
</evidence>
<dbReference type="Gene3D" id="2.60.120.1440">
    <property type="match status" value="1"/>
</dbReference>
<evidence type="ECO:0000259" key="2">
    <source>
        <dbReference type="Pfam" id="PF04773"/>
    </source>
</evidence>
<feature type="domain" description="FecR protein" evidence="2">
    <location>
        <begin position="145"/>
        <end position="240"/>
    </location>
</feature>
<dbReference type="EMBL" id="FOPP01000003">
    <property type="protein sequence ID" value="SFG90999.1"/>
    <property type="molecule type" value="Genomic_DNA"/>
</dbReference>
<keyword evidence="1" id="KW-1133">Transmembrane helix</keyword>
<dbReference type="PANTHER" id="PTHR30273">
    <property type="entry name" value="PERIPLASMIC SIGNAL SENSOR AND SIGMA FACTOR ACTIVATOR FECR-RELATED"/>
    <property type="match status" value="1"/>
</dbReference>
<feature type="domain" description="Protein FecR C-terminal" evidence="3">
    <location>
        <begin position="285"/>
        <end position="350"/>
    </location>
</feature>
<dbReference type="PANTHER" id="PTHR30273:SF2">
    <property type="entry name" value="PROTEIN FECR"/>
    <property type="match status" value="1"/>
</dbReference>
<reference evidence="4 5" key="1">
    <citation type="submission" date="2016-10" db="EMBL/GenBank/DDBJ databases">
        <authorList>
            <person name="de Groot N.N."/>
        </authorList>
    </citation>
    <scope>NUCLEOTIDE SEQUENCE [LARGE SCALE GENOMIC DNA]</scope>
    <source>
        <strain evidence="4 5">DSM 18684</strain>
    </source>
</reference>
<dbReference type="Pfam" id="PF16344">
    <property type="entry name" value="FecR_C"/>
    <property type="match status" value="1"/>
</dbReference>
<dbReference type="Proteomes" id="UP000199666">
    <property type="component" value="Unassembled WGS sequence"/>
</dbReference>
<evidence type="ECO:0000313" key="4">
    <source>
        <dbReference type="EMBL" id="SFG90999.1"/>
    </source>
</evidence>
<sequence>MSIKISSELLKKYAENRCSAEEKIYIELWYNEYASKKQSQLPDIKKLGAANEEIWKGISRKIGQNTNVKFSFIKVAAAILILASISFIIYKASNQINSSQKEIQTNFVTGKVKAEVYASSHRSIVYGNSDIKKIMSELRGDQEIKISTQVGEEYHAVLPDGSEIWLNANSEIVIPASFNKAYRDLNLQKGEAYFKVAKNKFKPFRVFAAKTKIEALGTEFNVRYDNESKDLKAFLVEGSISVSKKNEQSVIRPNQLYQGDDLTGLSSISEMQNPTTQYAWKSGYFEYANTPLPEILKDLSRWYNFNFEIHQKYRNKTLTGKIARKQPFNEVLAILEFSGIKYRKEGSNLILEP</sequence>
<dbReference type="InterPro" id="IPR012373">
    <property type="entry name" value="Ferrdict_sens_TM"/>
</dbReference>
<dbReference type="RefSeq" id="WP_090992678.1">
    <property type="nucleotide sequence ID" value="NZ_FOPP01000003.1"/>
</dbReference>
<dbReference type="OrthoDB" id="1097132at2"/>